<evidence type="ECO:0000256" key="1">
    <source>
        <dbReference type="ARBA" id="ARBA00004236"/>
    </source>
</evidence>
<accession>A0AA88IBS6</accession>
<proteinExistence type="inferred from homology"/>
<dbReference type="AlphaFoldDB" id="A0AA88IBS6"/>
<dbReference type="PANTHER" id="PTHR10269">
    <property type="entry name" value="GDNF RECEPTOR ALPHA"/>
    <property type="match status" value="1"/>
</dbReference>
<feature type="non-terminal residue" evidence="9">
    <location>
        <position position="188"/>
    </location>
</feature>
<protein>
    <recommendedName>
        <fullName evidence="8">GDNF/GAS1 domain-containing protein</fullName>
    </recommendedName>
</protein>
<dbReference type="Proteomes" id="UP001187531">
    <property type="component" value="Unassembled WGS sequence"/>
</dbReference>
<dbReference type="GO" id="GO:0038023">
    <property type="term" value="F:signaling receptor activity"/>
    <property type="evidence" value="ECO:0007669"/>
    <property type="project" value="InterPro"/>
</dbReference>
<name>A0AA88IBS6_ARTSF</name>
<dbReference type="PANTHER" id="PTHR10269:SF12">
    <property type="entry name" value="GLIAL CELL LINE-DERIVED NEUROTROPHIC FAMILY RECEPTOR-LIKE, ISOFORM E"/>
    <property type="match status" value="1"/>
</dbReference>
<evidence type="ECO:0000256" key="7">
    <source>
        <dbReference type="ARBA" id="ARBA00023180"/>
    </source>
</evidence>
<evidence type="ECO:0000259" key="8">
    <source>
        <dbReference type="Pfam" id="PF02351"/>
    </source>
</evidence>
<dbReference type="Pfam" id="PF02351">
    <property type="entry name" value="GDNF"/>
    <property type="match status" value="1"/>
</dbReference>
<reference evidence="9" key="1">
    <citation type="submission" date="2023-07" db="EMBL/GenBank/DDBJ databases">
        <title>Chromosome-level genome assembly of Artemia franciscana.</title>
        <authorList>
            <person name="Jo E."/>
        </authorList>
    </citation>
    <scope>NUCLEOTIDE SEQUENCE</scope>
    <source>
        <tissue evidence="9">Whole body</tissue>
    </source>
</reference>
<dbReference type="InterPro" id="IPR003438">
    <property type="entry name" value="GDNF_rcpt"/>
</dbReference>
<keyword evidence="3" id="KW-1003">Cell membrane</keyword>
<keyword evidence="4" id="KW-0732">Signal</keyword>
<keyword evidence="10" id="KW-1185">Reference proteome</keyword>
<comment type="caution">
    <text evidence="9">The sequence shown here is derived from an EMBL/GenBank/DDBJ whole genome shotgun (WGS) entry which is preliminary data.</text>
</comment>
<evidence type="ECO:0000313" key="9">
    <source>
        <dbReference type="EMBL" id="KAK2718957.1"/>
    </source>
</evidence>
<evidence type="ECO:0000313" key="10">
    <source>
        <dbReference type="Proteomes" id="UP001187531"/>
    </source>
</evidence>
<dbReference type="InterPro" id="IPR016017">
    <property type="entry name" value="GDNF/GAS1"/>
</dbReference>
<dbReference type="SUPFAM" id="SSF110035">
    <property type="entry name" value="GDNF receptor-like"/>
    <property type="match status" value="1"/>
</dbReference>
<dbReference type="InterPro" id="IPR037193">
    <property type="entry name" value="GDNF_alpha"/>
</dbReference>
<evidence type="ECO:0000256" key="2">
    <source>
        <dbReference type="ARBA" id="ARBA00005961"/>
    </source>
</evidence>
<keyword evidence="6" id="KW-0675">Receptor</keyword>
<feature type="domain" description="GDNF/GAS1" evidence="8">
    <location>
        <begin position="103"/>
        <end position="182"/>
    </location>
</feature>
<dbReference type="GO" id="GO:0009897">
    <property type="term" value="C:external side of plasma membrane"/>
    <property type="evidence" value="ECO:0007669"/>
    <property type="project" value="TreeGrafter"/>
</dbReference>
<comment type="similarity">
    <text evidence="2">Belongs to the GDNFR family.</text>
</comment>
<evidence type="ECO:0000256" key="5">
    <source>
        <dbReference type="ARBA" id="ARBA00023136"/>
    </source>
</evidence>
<gene>
    <name evidence="9" type="ORF">QYM36_006088</name>
</gene>
<dbReference type="EMBL" id="JAVRJZ010000009">
    <property type="protein sequence ID" value="KAK2718957.1"/>
    <property type="molecule type" value="Genomic_DNA"/>
</dbReference>
<sequence length="188" mass="21355">MGSEYPDRECCDYWQETNFAIPSKEKLAPVTQETFPIFDNNVPETFPEWIDFNPQTASFPKHLPEVEEYIPEKKENKNELEEDLAHIFGSSDIVKPGKGILNCLIARKLCQEDTACSAILEVLPKVCGQELVACATLTVTKCQAALRTLKAYPLFRPTCLCKEPHLEPECNAVRDFLFDHPCMVAMQR</sequence>
<organism evidence="9 10">
    <name type="scientific">Artemia franciscana</name>
    <name type="common">Brine shrimp</name>
    <name type="synonym">Artemia sanfranciscana</name>
    <dbReference type="NCBI Taxonomy" id="6661"/>
    <lineage>
        <taxon>Eukaryota</taxon>
        <taxon>Metazoa</taxon>
        <taxon>Ecdysozoa</taxon>
        <taxon>Arthropoda</taxon>
        <taxon>Crustacea</taxon>
        <taxon>Branchiopoda</taxon>
        <taxon>Anostraca</taxon>
        <taxon>Artemiidae</taxon>
        <taxon>Artemia</taxon>
    </lineage>
</organism>
<keyword evidence="5" id="KW-0472">Membrane</keyword>
<dbReference type="GO" id="GO:0007169">
    <property type="term" value="P:cell surface receptor protein tyrosine kinase signaling pathway"/>
    <property type="evidence" value="ECO:0007669"/>
    <property type="project" value="UniProtKB-ARBA"/>
</dbReference>
<dbReference type="GO" id="GO:0007399">
    <property type="term" value="P:nervous system development"/>
    <property type="evidence" value="ECO:0007669"/>
    <property type="project" value="TreeGrafter"/>
</dbReference>
<keyword evidence="7" id="KW-0325">Glycoprotein</keyword>
<evidence type="ECO:0000256" key="6">
    <source>
        <dbReference type="ARBA" id="ARBA00023170"/>
    </source>
</evidence>
<evidence type="ECO:0000256" key="4">
    <source>
        <dbReference type="ARBA" id="ARBA00022729"/>
    </source>
</evidence>
<comment type="subcellular location">
    <subcellularLocation>
        <location evidence="1">Cell membrane</location>
    </subcellularLocation>
</comment>
<dbReference type="GO" id="GO:0043235">
    <property type="term" value="C:receptor complex"/>
    <property type="evidence" value="ECO:0007669"/>
    <property type="project" value="TreeGrafter"/>
</dbReference>
<evidence type="ECO:0000256" key="3">
    <source>
        <dbReference type="ARBA" id="ARBA00022475"/>
    </source>
</evidence>